<organism evidence="2 3">
    <name type="scientific">Erysipelothrix larvae</name>
    <dbReference type="NCBI Taxonomy" id="1514105"/>
    <lineage>
        <taxon>Bacteria</taxon>
        <taxon>Bacillati</taxon>
        <taxon>Bacillota</taxon>
        <taxon>Erysipelotrichia</taxon>
        <taxon>Erysipelotrichales</taxon>
        <taxon>Erysipelotrichaceae</taxon>
        <taxon>Erysipelothrix</taxon>
    </lineage>
</organism>
<evidence type="ECO:0000313" key="2">
    <source>
        <dbReference type="EMBL" id="AMC92606.1"/>
    </source>
</evidence>
<dbReference type="STRING" id="1514105.AOC36_00925"/>
<dbReference type="RefSeq" id="WP_067630127.1">
    <property type="nucleotide sequence ID" value="NZ_CP013213.1"/>
</dbReference>
<keyword evidence="3" id="KW-1185">Reference proteome</keyword>
<gene>
    <name evidence="2" type="ORF">AOC36_00925</name>
</gene>
<dbReference type="Pfam" id="PF03050">
    <property type="entry name" value="DDE_Tnp_IS66"/>
    <property type="match status" value="1"/>
</dbReference>
<accession>A0A0X8GY69</accession>
<dbReference type="InterPro" id="IPR004291">
    <property type="entry name" value="Transposase_IS66_central"/>
</dbReference>
<sequence length="239" mass="27548">MKKSAKKKQNIFVIVFAKVWIERNICPDYEKELVDGTIEILTKHHRYQFIKGSIASPEIVSSIINNKYVKHLPLYRMEKVFDDLGASISRMTMSNWLVASCDKYLAPIARMMKDHLLSRDIIHADETTVQVLNHQDGSTNKKSFMWVYRSNKYDPSIIIYDTNPSRKFAVVEQFLGNYSGYIHSDGYEVYKKLQNVTQIGCLAHGRRKIVYVLKKADKNSATAKDAASILRCIKAIYKN</sequence>
<dbReference type="PANTHER" id="PTHR33678:SF2">
    <property type="match status" value="1"/>
</dbReference>
<dbReference type="EMBL" id="CP013213">
    <property type="protein sequence ID" value="AMC92606.1"/>
    <property type="molecule type" value="Genomic_DNA"/>
</dbReference>
<feature type="domain" description="Transposase IS66 central" evidence="1">
    <location>
        <begin position="53"/>
        <end position="237"/>
    </location>
</feature>
<dbReference type="PANTHER" id="PTHR33678">
    <property type="entry name" value="BLL1576 PROTEIN"/>
    <property type="match status" value="1"/>
</dbReference>
<protein>
    <recommendedName>
        <fullName evidence="1">Transposase IS66 central domain-containing protein</fullName>
    </recommendedName>
</protein>
<evidence type="ECO:0000259" key="1">
    <source>
        <dbReference type="Pfam" id="PF03050"/>
    </source>
</evidence>
<proteinExistence type="predicted"/>
<dbReference type="Proteomes" id="UP000063781">
    <property type="component" value="Chromosome"/>
</dbReference>
<name>A0A0X8GY69_9FIRM</name>
<reference evidence="2 3" key="1">
    <citation type="submission" date="2015-10" db="EMBL/GenBank/DDBJ databases">
        <title>Erysipelothrix larvae sp. LV19 isolated from the larval gut of the rhinoceros beetle, Trypoxylus dichotomus.</title>
        <authorList>
            <person name="Lim S."/>
            <person name="Kim B.-C."/>
        </authorList>
    </citation>
    <scope>NUCLEOTIDE SEQUENCE [LARGE SCALE GENOMIC DNA]</scope>
    <source>
        <strain evidence="2 3">LV19</strain>
    </source>
</reference>
<evidence type="ECO:0000313" key="3">
    <source>
        <dbReference type="Proteomes" id="UP000063781"/>
    </source>
</evidence>
<dbReference type="KEGG" id="erl:AOC36_00925"/>
<dbReference type="InterPro" id="IPR052344">
    <property type="entry name" value="Transposase-related"/>
</dbReference>
<dbReference type="AlphaFoldDB" id="A0A0X8GY69"/>
<dbReference type="OrthoDB" id="1643607at2"/>